<evidence type="ECO:0000256" key="2">
    <source>
        <dbReference type="SAM" id="Phobius"/>
    </source>
</evidence>
<keyword evidence="2" id="KW-1133">Transmembrane helix</keyword>
<organism evidence="3">
    <name type="scientific">marine sediment metagenome</name>
    <dbReference type="NCBI Taxonomy" id="412755"/>
    <lineage>
        <taxon>unclassified sequences</taxon>
        <taxon>metagenomes</taxon>
        <taxon>ecological metagenomes</taxon>
    </lineage>
</organism>
<reference evidence="3" key="1">
    <citation type="journal article" date="2015" name="Nature">
        <title>Complex archaea that bridge the gap between prokaryotes and eukaryotes.</title>
        <authorList>
            <person name="Spang A."/>
            <person name="Saw J.H."/>
            <person name="Jorgensen S.L."/>
            <person name="Zaremba-Niedzwiedzka K."/>
            <person name="Martijn J."/>
            <person name="Lind A.E."/>
            <person name="van Eijk R."/>
            <person name="Schleper C."/>
            <person name="Guy L."/>
            <person name="Ettema T.J."/>
        </authorList>
    </citation>
    <scope>NUCLEOTIDE SEQUENCE</scope>
</reference>
<dbReference type="AlphaFoldDB" id="A0A0F9TD19"/>
<keyword evidence="2" id="KW-0472">Membrane</keyword>
<keyword evidence="2" id="KW-0812">Transmembrane</keyword>
<keyword evidence="1" id="KW-0175">Coiled coil</keyword>
<evidence type="ECO:0000256" key="1">
    <source>
        <dbReference type="SAM" id="Coils"/>
    </source>
</evidence>
<dbReference type="EMBL" id="LAZR01000284">
    <property type="protein sequence ID" value="KKN77104.1"/>
    <property type="molecule type" value="Genomic_DNA"/>
</dbReference>
<feature type="transmembrane region" description="Helical" evidence="2">
    <location>
        <begin position="7"/>
        <end position="27"/>
    </location>
</feature>
<comment type="caution">
    <text evidence="3">The sequence shown here is derived from an EMBL/GenBank/DDBJ whole genome shotgun (WGS) entry which is preliminary data.</text>
</comment>
<accession>A0A0F9TD19</accession>
<name>A0A0F9TD19_9ZZZZ</name>
<protein>
    <submittedName>
        <fullName evidence="3">Uncharacterized protein</fullName>
    </submittedName>
</protein>
<gene>
    <name evidence="3" type="ORF">LCGC14_0363000</name>
</gene>
<proteinExistence type="predicted"/>
<sequence>MKEKLKYILTIATVVLVLTMTYLIVWYNNPRTIEHNTTIIKEIEKIVEIEKECLECITPTCAVCDSSIKCNTSECPYSSNYVLGLIRIAKKCERRDTFDIDECDWKLNKTSARLGNCTTDLGDCESDCLVYCDDIEYERDEFRTKFNNCTTRYKELETKLDDCNEDLDECENE</sequence>
<feature type="coiled-coil region" evidence="1">
    <location>
        <begin position="146"/>
        <end position="173"/>
    </location>
</feature>
<evidence type="ECO:0000313" key="3">
    <source>
        <dbReference type="EMBL" id="KKN77104.1"/>
    </source>
</evidence>